<organism evidence="3 4">
    <name type="scientific">Variovorax gossypii</name>
    <dbReference type="NCBI Taxonomy" id="1679495"/>
    <lineage>
        <taxon>Bacteria</taxon>
        <taxon>Pseudomonadati</taxon>
        <taxon>Pseudomonadota</taxon>
        <taxon>Betaproteobacteria</taxon>
        <taxon>Burkholderiales</taxon>
        <taxon>Comamonadaceae</taxon>
        <taxon>Variovorax</taxon>
    </lineage>
</organism>
<sequence length="506" mass="51899">MTVQKPFSLAARLALLPFAVAFAFSARAQPAAPDIATLTATEAMRQLCAGTVTSEQLTEAYIAQAKAKANLNAFITLDEAGALKQARTADALRKRGGACKPLAGLPVAIKDNIQVQGLPATAGSPALKGFVPAADAPVVAKLRAAGAVILGKTNMHELAFGVTGYNPGFHSGPDVGVRNAYDVTRIAGGSSSGNGTALGARMVPAALGTDTGGSVRIPCAFNGCASLRPTVGRYPQQGIAPISHTRDTAGPMAQSMADVALLDSVIAGGKPSRPADLKRVRLGVVPAFLANLDADTRAATDAALAKLRAAGVTLVDVEMPKLMELNGAVGFPLALYEANDDMVAYLAKYRTGIDIAQLTAGIASPDVKGTFEAFVIPRKLPAPNGVVDAKPVYDNAMRVARPALQKLYRDTFTKNRLDALVFPTVPRVALAAAPEASSPENFGALIQNTDPGSNAGIPGVQLPSGLGATTGLPVGLELDGPAGSDRRLLALGLAVEQVLGRLPAPK</sequence>
<dbReference type="InterPro" id="IPR020556">
    <property type="entry name" value="Amidase_CS"/>
</dbReference>
<gene>
    <name evidence="3" type="primary">iaaH</name>
    <name evidence="3" type="ORF">EJP69_23005</name>
</gene>
<keyword evidence="1" id="KW-0732">Signal</keyword>
<dbReference type="GO" id="GO:0016787">
    <property type="term" value="F:hydrolase activity"/>
    <property type="evidence" value="ECO:0007669"/>
    <property type="project" value="UniProtKB-KW"/>
</dbReference>
<dbReference type="NCBIfam" id="NF005688">
    <property type="entry name" value="PRK07488.1"/>
    <property type="match status" value="1"/>
</dbReference>
<dbReference type="InterPro" id="IPR036928">
    <property type="entry name" value="AS_sf"/>
</dbReference>
<dbReference type="InterPro" id="IPR000120">
    <property type="entry name" value="Amidase"/>
</dbReference>
<evidence type="ECO:0000259" key="2">
    <source>
        <dbReference type="Pfam" id="PF01425"/>
    </source>
</evidence>
<keyword evidence="3" id="KW-0378">Hydrolase</keyword>
<evidence type="ECO:0000313" key="4">
    <source>
        <dbReference type="Proteomes" id="UP000267418"/>
    </source>
</evidence>
<feature type="signal peptide" evidence="1">
    <location>
        <begin position="1"/>
        <end position="28"/>
    </location>
</feature>
<evidence type="ECO:0000313" key="3">
    <source>
        <dbReference type="EMBL" id="RTQ32143.1"/>
    </source>
</evidence>
<dbReference type="PROSITE" id="PS00571">
    <property type="entry name" value="AMIDASES"/>
    <property type="match status" value="1"/>
</dbReference>
<dbReference type="PANTHER" id="PTHR11895:SF151">
    <property type="entry name" value="GLUTAMYL-TRNA(GLN) AMIDOTRANSFERASE SUBUNIT A"/>
    <property type="match status" value="1"/>
</dbReference>
<dbReference type="OrthoDB" id="9811471at2"/>
<evidence type="ECO:0000256" key="1">
    <source>
        <dbReference type="SAM" id="SignalP"/>
    </source>
</evidence>
<proteinExistence type="predicted"/>
<reference evidence="3 4" key="1">
    <citation type="submission" date="2018-12" db="EMBL/GenBank/DDBJ databases">
        <title>The genome of Variovorax gossypii DSM 100435.</title>
        <authorList>
            <person name="Gao J."/>
            <person name="Sun J."/>
        </authorList>
    </citation>
    <scope>NUCLEOTIDE SEQUENCE [LARGE SCALE GENOMIC DNA]</scope>
    <source>
        <strain evidence="3 4">DSM 100435</strain>
    </source>
</reference>
<dbReference type="PANTHER" id="PTHR11895">
    <property type="entry name" value="TRANSAMIDASE"/>
    <property type="match status" value="1"/>
</dbReference>
<dbReference type="Gene3D" id="3.90.1300.10">
    <property type="entry name" value="Amidase signature (AS) domain"/>
    <property type="match status" value="1"/>
</dbReference>
<feature type="chain" id="PRO_5019503337" evidence="1">
    <location>
        <begin position="29"/>
        <end position="506"/>
    </location>
</feature>
<dbReference type="SUPFAM" id="SSF75304">
    <property type="entry name" value="Amidase signature (AS) enzymes"/>
    <property type="match status" value="1"/>
</dbReference>
<feature type="domain" description="Amidase" evidence="2">
    <location>
        <begin position="57"/>
        <end position="489"/>
    </location>
</feature>
<dbReference type="RefSeq" id="WP_126472625.1">
    <property type="nucleotide sequence ID" value="NZ_RXOE01000007.1"/>
</dbReference>
<dbReference type="InterPro" id="IPR023631">
    <property type="entry name" value="Amidase_dom"/>
</dbReference>
<dbReference type="EMBL" id="RXOE01000007">
    <property type="protein sequence ID" value="RTQ32143.1"/>
    <property type="molecule type" value="Genomic_DNA"/>
</dbReference>
<dbReference type="Proteomes" id="UP000267418">
    <property type="component" value="Unassembled WGS sequence"/>
</dbReference>
<name>A0A431TFP6_9BURK</name>
<keyword evidence="4" id="KW-1185">Reference proteome</keyword>
<dbReference type="AlphaFoldDB" id="A0A431TFP6"/>
<dbReference type="Pfam" id="PF01425">
    <property type="entry name" value="Amidase"/>
    <property type="match status" value="1"/>
</dbReference>
<accession>A0A431TFP6</accession>
<comment type="caution">
    <text evidence="3">The sequence shown here is derived from an EMBL/GenBank/DDBJ whole genome shotgun (WGS) entry which is preliminary data.</text>
</comment>
<protein>
    <submittedName>
        <fullName evidence="3">Indoleacetamide hydrolase</fullName>
    </submittedName>
</protein>